<keyword evidence="2" id="KW-1185">Reference proteome</keyword>
<dbReference type="Proteomes" id="UP000036403">
    <property type="component" value="Unassembled WGS sequence"/>
</dbReference>
<dbReference type="EMBL" id="LBMM01003467">
    <property type="protein sequence ID" value="KMQ93504.1"/>
    <property type="molecule type" value="Genomic_DNA"/>
</dbReference>
<accession>A0A0J7KTC8</accession>
<sequence length="81" mass="9099">MGCHGIGENVDSKGWEKIKGKLPKRYRWEVQYASRKSKKGRAMGGMIMGIRRGKEIEIGEIEFVEEGMITNTLKVGKRDGG</sequence>
<name>A0A0J7KTC8_LASNI</name>
<protein>
    <submittedName>
        <fullName evidence="1">Uncharacterized protein</fullName>
    </submittedName>
</protein>
<proteinExistence type="predicted"/>
<reference evidence="1 2" key="1">
    <citation type="submission" date="2015-04" db="EMBL/GenBank/DDBJ databases">
        <title>Lasius niger genome sequencing.</title>
        <authorList>
            <person name="Konorov E.A."/>
            <person name="Nikitin M.A."/>
            <person name="Kirill M.V."/>
            <person name="Chang P."/>
        </authorList>
    </citation>
    <scope>NUCLEOTIDE SEQUENCE [LARGE SCALE GENOMIC DNA]</scope>
    <source>
        <tissue evidence="1">Whole</tissue>
    </source>
</reference>
<evidence type="ECO:0000313" key="2">
    <source>
        <dbReference type="Proteomes" id="UP000036403"/>
    </source>
</evidence>
<evidence type="ECO:0000313" key="1">
    <source>
        <dbReference type="EMBL" id="KMQ93504.1"/>
    </source>
</evidence>
<organism evidence="1 2">
    <name type="scientific">Lasius niger</name>
    <name type="common">Black garden ant</name>
    <dbReference type="NCBI Taxonomy" id="67767"/>
    <lineage>
        <taxon>Eukaryota</taxon>
        <taxon>Metazoa</taxon>
        <taxon>Ecdysozoa</taxon>
        <taxon>Arthropoda</taxon>
        <taxon>Hexapoda</taxon>
        <taxon>Insecta</taxon>
        <taxon>Pterygota</taxon>
        <taxon>Neoptera</taxon>
        <taxon>Endopterygota</taxon>
        <taxon>Hymenoptera</taxon>
        <taxon>Apocrita</taxon>
        <taxon>Aculeata</taxon>
        <taxon>Formicoidea</taxon>
        <taxon>Formicidae</taxon>
        <taxon>Formicinae</taxon>
        <taxon>Lasius</taxon>
        <taxon>Lasius</taxon>
    </lineage>
</organism>
<gene>
    <name evidence="1" type="ORF">RF55_6395</name>
</gene>
<dbReference type="AlphaFoldDB" id="A0A0J7KTC8"/>
<dbReference type="PaxDb" id="67767-A0A0J7KTC8"/>
<comment type="caution">
    <text evidence="1">The sequence shown here is derived from an EMBL/GenBank/DDBJ whole genome shotgun (WGS) entry which is preliminary data.</text>
</comment>